<dbReference type="RefSeq" id="WP_193678477.1">
    <property type="nucleotide sequence ID" value="NZ_JADDIV010000006.1"/>
</dbReference>
<dbReference type="InterPro" id="IPR021398">
    <property type="entry name" value="DUF3037"/>
</dbReference>
<gene>
    <name evidence="1" type="ORF">IM787_19945</name>
</gene>
<comment type="caution">
    <text evidence="1">The sequence shown here is derived from an EMBL/GenBank/DDBJ whole genome shotgun (WGS) entry which is preliminary data.</text>
</comment>
<evidence type="ECO:0000313" key="1">
    <source>
        <dbReference type="EMBL" id="MBE7369846.1"/>
    </source>
</evidence>
<sequence>MRAAERYDYAVVRVVPRVDRGEFVNAGILLCAATSNWIAARMELDEGKLRCMDPTADVAMARRHLDAITAICAGTATHPIALQPARPRFHWLTAQRSTIIQMSPVHCGLSNDLEQTLAHLFERLVSTPRERTPRRDG</sequence>
<accession>A0ABR9S8I4</accession>
<name>A0ABR9S8I4_9BURK</name>
<reference evidence="1 2" key="1">
    <citation type="submission" date="2020-10" db="EMBL/GenBank/DDBJ databases">
        <title>Ramlibacter sp. HM2 16S ribosomal RNA gene Genome sequencing and assembly.</title>
        <authorList>
            <person name="Kang M."/>
        </authorList>
    </citation>
    <scope>NUCLEOTIDE SEQUENCE [LARGE SCALE GENOMIC DNA]</scope>
    <source>
        <strain evidence="1 2">HM2</strain>
    </source>
</reference>
<dbReference type="Pfam" id="PF11236">
    <property type="entry name" value="DUF3037"/>
    <property type="match status" value="1"/>
</dbReference>
<organism evidence="1 2">
    <name type="scientific">Ramlibacter pallidus</name>
    <dbReference type="NCBI Taxonomy" id="2780087"/>
    <lineage>
        <taxon>Bacteria</taxon>
        <taxon>Pseudomonadati</taxon>
        <taxon>Pseudomonadota</taxon>
        <taxon>Betaproteobacteria</taxon>
        <taxon>Burkholderiales</taxon>
        <taxon>Comamonadaceae</taxon>
        <taxon>Ramlibacter</taxon>
    </lineage>
</organism>
<keyword evidence="2" id="KW-1185">Reference proteome</keyword>
<dbReference type="Proteomes" id="UP000806285">
    <property type="component" value="Unassembled WGS sequence"/>
</dbReference>
<evidence type="ECO:0000313" key="2">
    <source>
        <dbReference type="Proteomes" id="UP000806285"/>
    </source>
</evidence>
<protein>
    <submittedName>
        <fullName evidence="1">DUF3037 domain-containing protein</fullName>
    </submittedName>
</protein>
<dbReference type="EMBL" id="JADDIV010000006">
    <property type="protein sequence ID" value="MBE7369846.1"/>
    <property type="molecule type" value="Genomic_DNA"/>
</dbReference>
<proteinExistence type="predicted"/>